<gene>
    <name evidence="5" type="ORF">COLO4_27779</name>
</gene>
<dbReference type="AlphaFoldDB" id="A0A1R3HPQ8"/>
<feature type="repeat" description="PPR" evidence="3">
    <location>
        <begin position="431"/>
        <end position="465"/>
    </location>
</feature>
<sequence>MARTRMGAKQGSSGPKWNESIHIYCGHLISDIIFTVKYLSFASAAVSYVLVVLRMFTSWCFIVEILFDFLLCYYRADRRTTRMDSPTLQKDCFVISYRYHDNLEHLDSDVLDQMLMEHEHQKRVAVKKSLNSALFDLSELQAIEKAALTRAESQLGAFDVGLKEWTMLTLEWLPDLRFPRLIATDGDLLLMVSIAKLVEEEPSLSHPLKDPVFEILSGLKRLGFWRFLAGDDFKNLVSSLNQLHVDKIVDFLRVESPDSAVVFFDFMRNEYRFRHSKFSRFVVAHVLAGQRRFDELRFVLEQLVKEEGSGSAPSLCELLLNGFRDWDKNSWVWDMLAFAYSRSEMVHDALYVLAKMKDLKLHATILTYNSLLYNLRHTDFMWDVYNEIKVTGTTQSKQTNSIIIDGLCGQSRLQDAVSFLQETEGKGLGLSVVSFNTIMSRYCKLGFADVAKSFFCMMLKYGLFPDAYSYNILIHGLCIAGSMEEALEFSNDMEKHGVEPDIVTYNILTKGFRLLGLMNGAWKVIQRMLYRGLNPDLVTYTILICGYCQTGNVKEALKLWQEMLSHGFQLSVFSYSVLLSSLCKSGQVNEAVLLLYEMEGNGLEPDHVTYAILIHGLCKQGEVQRALRLYKEMCSKRIIPNSISSRAILLSLCEEGMILEARRYFDSLMMNNWAQDIVLYNIMIDGYVKHGNIEEALELYELISTKGITPTTVTFNSLIHGFCKRRNFPEARRLMDAIRLHGLEPTAVTYTTLLNAYCEDGNMHSMIELLQEMDARCISPTHVTYTVLIKGQCKQRRLQEAVQLLKDMRNKGLNPDQVTYNTIIQCFCRASNIKRALKLVNDMLLNNLEPTPVTYNILINCLCVYGKLKDADKLLSSLQEKNVSLTKVAYTTIIKAHCVKGDVHRAFMIFCLMVEKGFEISVRDYSAVINRLCKRCLISEARYFYRMMLSYGISPDQEICEVLLNAYHQSCDYILIYELLASMIKLGLRVS</sequence>
<feature type="transmembrane region" description="Helical" evidence="4">
    <location>
        <begin position="45"/>
        <end position="74"/>
    </location>
</feature>
<dbReference type="InterPro" id="IPR050872">
    <property type="entry name" value="PPR_P_subfamily"/>
</dbReference>
<proteinExistence type="inferred from homology"/>
<keyword evidence="4" id="KW-0472">Membrane</keyword>
<dbReference type="PANTHER" id="PTHR46128:SF296">
    <property type="entry name" value="PENTACOTRIPEPTIDE-REPEAT REGION OF PRORP DOMAIN-CONTAINING PROTEIN"/>
    <property type="match status" value="1"/>
</dbReference>
<dbReference type="EMBL" id="AWUE01019685">
    <property type="protein sequence ID" value="OMO72220.1"/>
    <property type="molecule type" value="Genomic_DNA"/>
</dbReference>
<dbReference type="PANTHER" id="PTHR46128">
    <property type="entry name" value="MITOCHONDRIAL GROUP I INTRON SPLICING FACTOR CCM1"/>
    <property type="match status" value="1"/>
</dbReference>
<accession>A0A1R3HPQ8</accession>
<dbReference type="InterPro" id="IPR002885">
    <property type="entry name" value="PPR_rpt"/>
</dbReference>
<evidence type="ECO:0008006" key="7">
    <source>
        <dbReference type="Google" id="ProtNLM"/>
    </source>
</evidence>
<feature type="repeat" description="PPR" evidence="3">
    <location>
        <begin position="921"/>
        <end position="955"/>
    </location>
</feature>
<comment type="caution">
    <text evidence="5">The sequence shown here is derived from an EMBL/GenBank/DDBJ whole genome shotgun (WGS) entry which is preliminary data.</text>
</comment>
<evidence type="ECO:0000313" key="5">
    <source>
        <dbReference type="EMBL" id="OMO72220.1"/>
    </source>
</evidence>
<evidence type="ECO:0000313" key="6">
    <source>
        <dbReference type="Proteomes" id="UP000187203"/>
    </source>
</evidence>
<dbReference type="STRING" id="93759.A0A1R3HPQ8"/>
<name>A0A1R3HPQ8_9ROSI</name>
<dbReference type="Proteomes" id="UP000187203">
    <property type="component" value="Unassembled WGS sequence"/>
</dbReference>
<feature type="repeat" description="PPR" evidence="3">
    <location>
        <begin position="501"/>
        <end position="535"/>
    </location>
</feature>
<evidence type="ECO:0000256" key="4">
    <source>
        <dbReference type="SAM" id="Phobius"/>
    </source>
</evidence>
<dbReference type="Pfam" id="PF01535">
    <property type="entry name" value="PPR"/>
    <property type="match status" value="1"/>
</dbReference>
<evidence type="ECO:0000256" key="1">
    <source>
        <dbReference type="ARBA" id="ARBA00007626"/>
    </source>
</evidence>
<protein>
    <recommendedName>
        <fullName evidence="7">Pentacotripeptide-repeat region of PRORP domain-containing protein</fullName>
    </recommendedName>
</protein>
<dbReference type="PROSITE" id="PS51375">
    <property type="entry name" value="PPR"/>
    <property type="match status" value="14"/>
</dbReference>
<feature type="repeat" description="PPR" evidence="3">
    <location>
        <begin position="466"/>
        <end position="500"/>
    </location>
</feature>
<feature type="repeat" description="PPR" evidence="3">
    <location>
        <begin position="536"/>
        <end position="570"/>
    </location>
</feature>
<dbReference type="NCBIfam" id="TIGR00756">
    <property type="entry name" value="PPR"/>
    <property type="match status" value="13"/>
</dbReference>
<dbReference type="OrthoDB" id="185373at2759"/>
<feature type="repeat" description="PPR" evidence="3">
    <location>
        <begin position="606"/>
        <end position="640"/>
    </location>
</feature>
<keyword evidence="2" id="KW-0677">Repeat</keyword>
<feature type="repeat" description="PPR" evidence="3">
    <location>
        <begin position="571"/>
        <end position="605"/>
    </location>
</feature>
<feature type="repeat" description="PPR" evidence="3">
    <location>
        <begin position="676"/>
        <end position="710"/>
    </location>
</feature>
<evidence type="ECO:0000256" key="2">
    <source>
        <dbReference type="ARBA" id="ARBA00022737"/>
    </source>
</evidence>
<evidence type="ECO:0000256" key="3">
    <source>
        <dbReference type="PROSITE-ProRule" id="PRU00708"/>
    </source>
</evidence>
<keyword evidence="6" id="KW-1185">Reference proteome</keyword>
<keyword evidence="4" id="KW-0812">Transmembrane</keyword>
<feature type="repeat" description="PPR" evidence="3">
    <location>
        <begin position="816"/>
        <end position="850"/>
    </location>
</feature>
<organism evidence="5 6">
    <name type="scientific">Corchorus olitorius</name>
    <dbReference type="NCBI Taxonomy" id="93759"/>
    <lineage>
        <taxon>Eukaryota</taxon>
        <taxon>Viridiplantae</taxon>
        <taxon>Streptophyta</taxon>
        <taxon>Embryophyta</taxon>
        <taxon>Tracheophyta</taxon>
        <taxon>Spermatophyta</taxon>
        <taxon>Magnoliopsida</taxon>
        <taxon>eudicotyledons</taxon>
        <taxon>Gunneridae</taxon>
        <taxon>Pentapetalae</taxon>
        <taxon>rosids</taxon>
        <taxon>malvids</taxon>
        <taxon>Malvales</taxon>
        <taxon>Malvaceae</taxon>
        <taxon>Grewioideae</taxon>
        <taxon>Apeibeae</taxon>
        <taxon>Corchorus</taxon>
    </lineage>
</organism>
<feature type="repeat" description="PPR" evidence="3">
    <location>
        <begin position="886"/>
        <end position="920"/>
    </location>
</feature>
<dbReference type="Pfam" id="PF12854">
    <property type="entry name" value="PPR_1"/>
    <property type="match status" value="1"/>
</dbReference>
<dbReference type="SUPFAM" id="SSF81901">
    <property type="entry name" value="HCP-like"/>
    <property type="match status" value="1"/>
</dbReference>
<comment type="similarity">
    <text evidence="1">Belongs to the PPR family. P subfamily.</text>
</comment>
<dbReference type="InterPro" id="IPR011990">
    <property type="entry name" value="TPR-like_helical_dom_sf"/>
</dbReference>
<feature type="repeat" description="PPR" evidence="3">
    <location>
        <begin position="851"/>
        <end position="885"/>
    </location>
</feature>
<feature type="repeat" description="PPR" evidence="3">
    <location>
        <begin position="746"/>
        <end position="780"/>
    </location>
</feature>
<feature type="repeat" description="PPR" evidence="3">
    <location>
        <begin position="711"/>
        <end position="745"/>
    </location>
</feature>
<dbReference type="Gene3D" id="1.25.40.10">
    <property type="entry name" value="Tetratricopeptide repeat domain"/>
    <property type="match status" value="8"/>
</dbReference>
<dbReference type="Pfam" id="PF13041">
    <property type="entry name" value="PPR_2"/>
    <property type="match status" value="6"/>
</dbReference>
<keyword evidence="4" id="KW-1133">Transmembrane helix</keyword>
<reference evidence="6" key="1">
    <citation type="submission" date="2013-09" db="EMBL/GenBank/DDBJ databases">
        <title>Corchorus olitorius genome sequencing.</title>
        <authorList>
            <person name="Alam M."/>
            <person name="Haque M.S."/>
            <person name="Islam M.S."/>
            <person name="Emdad E.M."/>
            <person name="Islam M.M."/>
            <person name="Ahmed B."/>
            <person name="Halim A."/>
            <person name="Hossen Q.M.M."/>
            <person name="Hossain M.Z."/>
            <person name="Ahmed R."/>
            <person name="Khan M.M."/>
            <person name="Islam R."/>
            <person name="Rashid M.M."/>
            <person name="Khan S.A."/>
            <person name="Rahman M.S."/>
            <person name="Alam M."/>
            <person name="Yahiya A.S."/>
            <person name="Khan M.S."/>
            <person name="Azam M.S."/>
            <person name="Haque T."/>
            <person name="Lashkar M.Z.H."/>
            <person name="Akhand A.I."/>
            <person name="Morshed G."/>
            <person name="Roy S."/>
            <person name="Uddin K.S."/>
            <person name="Rabeya T."/>
            <person name="Hossain A.S."/>
            <person name="Chowdhury A."/>
            <person name="Snigdha A.R."/>
            <person name="Mortoza M.S."/>
            <person name="Matin S.A."/>
            <person name="Hoque S.M.E."/>
            <person name="Islam M.K."/>
            <person name="Roy D.K."/>
            <person name="Haider R."/>
            <person name="Moosa M.M."/>
            <person name="Elias S.M."/>
            <person name="Hasan A.M."/>
            <person name="Jahan S."/>
            <person name="Shafiuddin M."/>
            <person name="Mahmood N."/>
            <person name="Shommy N.S."/>
        </authorList>
    </citation>
    <scope>NUCLEOTIDE SEQUENCE [LARGE SCALE GENOMIC DNA]</scope>
    <source>
        <strain evidence="6">cv. O-4</strain>
    </source>
</reference>
<feature type="repeat" description="PPR" evidence="3">
    <location>
        <begin position="781"/>
        <end position="815"/>
    </location>
</feature>